<proteinExistence type="predicted"/>
<dbReference type="InterPro" id="IPR052918">
    <property type="entry name" value="Motility_Chemotaxis_Reg"/>
</dbReference>
<gene>
    <name evidence="1" type="ORF">GCM10023186_38820</name>
</gene>
<dbReference type="Proteomes" id="UP001500454">
    <property type="component" value="Unassembled WGS sequence"/>
</dbReference>
<evidence type="ECO:0000313" key="1">
    <source>
        <dbReference type="EMBL" id="GAA4390545.1"/>
    </source>
</evidence>
<comment type="caution">
    <text evidence="1">The sequence shown here is derived from an EMBL/GenBank/DDBJ whole genome shotgun (WGS) entry which is preliminary data.</text>
</comment>
<evidence type="ECO:0000313" key="2">
    <source>
        <dbReference type="Proteomes" id="UP001500454"/>
    </source>
</evidence>
<dbReference type="NCBIfam" id="TIGR04183">
    <property type="entry name" value="Por_Secre_tail"/>
    <property type="match status" value="1"/>
</dbReference>
<evidence type="ECO:0008006" key="3">
    <source>
        <dbReference type="Google" id="ProtNLM"/>
    </source>
</evidence>
<dbReference type="InterPro" id="IPR026444">
    <property type="entry name" value="Secre_tail"/>
</dbReference>
<accession>A0ABP8JGQ2</accession>
<name>A0ABP8JGQ2_9BACT</name>
<organism evidence="1 2">
    <name type="scientific">Hymenobacter koreensis</name>
    <dbReference type="NCBI Taxonomy" id="1084523"/>
    <lineage>
        <taxon>Bacteria</taxon>
        <taxon>Pseudomonadati</taxon>
        <taxon>Bacteroidota</taxon>
        <taxon>Cytophagia</taxon>
        <taxon>Cytophagales</taxon>
        <taxon>Hymenobacteraceae</taxon>
        <taxon>Hymenobacter</taxon>
    </lineage>
</organism>
<keyword evidence="2" id="KW-1185">Reference proteome</keyword>
<sequence>MSRISFHDTTMKAIQKLLTRALSVGLSLSAGLAAAQTAPGWGWADRQGGFSVTTGQPNNNTAVGRDAAGNVYVLGDFVGFATIGGIQQLFSAGESDIVLAKYSPAGTVLWLRTLQGLSIEEAGHMVVDAAGNATFTGTYGSLTGGDLVLPGGQMLQGPRAAGAPPTGSNYGSFSFIASFNGQGDLRWAKRFSPTYGVFTWGLALDAQGNCYWSCHTSRDLFIEGTAYPKIGAASSFDGFLTSYASDGTLRWVRQAGIPGESVQPAGLQIDAAGAVYWSVSHNDVLNLDGLTGPAPTRRGNPTLVKLTAANRVLWLKRNFISTTASFGGEQLIGDDPASGSLYFQALSNAGTITFAGNVPSITTPANTLSTILVRADTSGRVTWAKLVGVDAGQQRFAIRLVSIHSVGANQLVMAGNTGGGPITLEGYGPLDSSNGLILALKYDRTTDTFDWVRTAGSPLSSTTNEARLTDAIADANGNVYVVGNFVGTARFGAHTLTTPTSARAEGFVAKLDQTVLPTRARQTTAAWSAYPNPAFGEVRVTGIPTSITIHLVDGLGRRIRTFASRQPNQSLNLQGLTAGLYVLQPTNPDYAPLRLLVQP</sequence>
<protein>
    <recommendedName>
        <fullName evidence="3">T9SS type A sorting domain-containing protein</fullName>
    </recommendedName>
</protein>
<dbReference type="PANTHER" id="PTHR35580:SF1">
    <property type="entry name" value="PHYTASE-LIKE DOMAIN-CONTAINING PROTEIN"/>
    <property type="match status" value="1"/>
</dbReference>
<dbReference type="PANTHER" id="PTHR35580">
    <property type="entry name" value="CELL SURFACE GLYCOPROTEIN (S-LAYER PROTEIN)-LIKE PROTEIN"/>
    <property type="match status" value="1"/>
</dbReference>
<reference evidence="2" key="1">
    <citation type="journal article" date="2019" name="Int. J. Syst. Evol. Microbiol.">
        <title>The Global Catalogue of Microorganisms (GCM) 10K type strain sequencing project: providing services to taxonomists for standard genome sequencing and annotation.</title>
        <authorList>
            <consortium name="The Broad Institute Genomics Platform"/>
            <consortium name="The Broad Institute Genome Sequencing Center for Infectious Disease"/>
            <person name="Wu L."/>
            <person name="Ma J."/>
        </authorList>
    </citation>
    <scope>NUCLEOTIDE SEQUENCE [LARGE SCALE GENOMIC DNA]</scope>
    <source>
        <strain evidence="2">JCM 17924</strain>
    </source>
</reference>
<dbReference type="EMBL" id="BAABHA010000015">
    <property type="protein sequence ID" value="GAA4390545.1"/>
    <property type="molecule type" value="Genomic_DNA"/>
</dbReference>